<dbReference type="InterPro" id="IPR041490">
    <property type="entry name" value="KstR2_TetR_C"/>
</dbReference>
<evidence type="ECO:0000256" key="6">
    <source>
        <dbReference type="SAM" id="Phobius"/>
    </source>
</evidence>
<gene>
    <name evidence="8" type="ORF">ENE75_07230</name>
</gene>
<dbReference type="InterPro" id="IPR001647">
    <property type="entry name" value="HTH_TetR"/>
</dbReference>
<dbReference type="InterPro" id="IPR009057">
    <property type="entry name" value="Homeodomain-like_sf"/>
</dbReference>
<evidence type="ECO:0000256" key="3">
    <source>
        <dbReference type="ARBA" id="ARBA00023125"/>
    </source>
</evidence>
<dbReference type="AlphaFoldDB" id="A0A3S2TND9"/>
<feature type="domain" description="HTH tetR-type" evidence="7">
    <location>
        <begin position="10"/>
        <end position="70"/>
    </location>
</feature>
<dbReference type="Gene3D" id="1.10.357.10">
    <property type="entry name" value="Tetracycline Repressor, domain 2"/>
    <property type="match status" value="1"/>
</dbReference>
<evidence type="ECO:0000256" key="2">
    <source>
        <dbReference type="ARBA" id="ARBA00023015"/>
    </source>
</evidence>
<name>A0A3S2TND9_9BURK</name>
<evidence type="ECO:0000256" key="1">
    <source>
        <dbReference type="ARBA" id="ARBA00022491"/>
    </source>
</evidence>
<keyword evidence="9" id="KW-1185">Reference proteome</keyword>
<dbReference type="PANTHER" id="PTHR30055:SF175">
    <property type="entry name" value="HTH-TYPE TRANSCRIPTIONAL REPRESSOR KSTR2"/>
    <property type="match status" value="1"/>
</dbReference>
<dbReference type="Proteomes" id="UP000288178">
    <property type="component" value="Unassembled WGS sequence"/>
</dbReference>
<keyword evidence="3 5" id="KW-0238">DNA-binding</keyword>
<feature type="transmembrane region" description="Helical" evidence="6">
    <location>
        <begin position="150"/>
        <end position="167"/>
    </location>
</feature>
<reference evidence="8 9" key="1">
    <citation type="submission" date="2019-01" db="EMBL/GenBank/DDBJ databases">
        <authorList>
            <person name="Chen W.-M."/>
        </authorList>
    </citation>
    <scope>NUCLEOTIDE SEQUENCE [LARGE SCALE GENOMIC DNA]</scope>
    <source>
        <strain evidence="8 9">ICH-3</strain>
    </source>
</reference>
<feature type="DNA-binding region" description="H-T-H motif" evidence="5">
    <location>
        <begin position="33"/>
        <end position="52"/>
    </location>
</feature>
<keyword evidence="4" id="KW-0804">Transcription</keyword>
<dbReference type="Pfam" id="PF17932">
    <property type="entry name" value="TetR_C_24"/>
    <property type="match status" value="1"/>
</dbReference>
<accession>A0A3S2TND9</accession>
<evidence type="ECO:0000256" key="5">
    <source>
        <dbReference type="PROSITE-ProRule" id="PRU00335"/>
    </source>
</evidence>
<dbReference type="FunFam" id="1.10.10.60:FF:000141">
    <property type="entry name" value="TetR family transcriptional regulator"/>
    <property type="match status" value="1"/>
</dbReference>
<comment type="caution">
    <text evidence="8">The sequence shown here is derived from an EMBL/GenBank/DDBJ whole genome shotgun (WGS) entry which is preliminary data.</text>
</comment>
<dbReference type="GO" id="GO:0000976">
    <property type="term" value="F:transcription cis-regulatory region binding"/>
    <property type="evidence" value="ECO:0007669"/>
    <property type="project" value="TreeGrafter"/>
</dbReference>
<dbReference type="PRINTS" id="PR00455">
    <property type="entry name" value="HTHTETR"/>
</dbReference>
<evidence type="ECO:0000256" key="4">
    <source>
        <dbReference type="ARBA" id="ARBA00023163"/>
    </source>
</evidence>
<dbReference type="InterPro" id="IPR050109">
    <property type="entry name" value="HTH-type_TetR-like_transc_reg"/>
</dbReference>
<keyword evidence="6" id="KW-0472">Membrane</keyword>
<proteinExistence type="predicted"/>
<feature type="transmembrane region" description="Helical" evidence="6">
    <location>
        <begin position="179"/>
        <end position="198"/>
    </location>
</feature>
<sequence>MARGRAATYDDQRSLILQRAAELFARQGYAATSMNAVAEACGFTKPTLYHYFRDKDALLASICDEHVLRLHAMATETLALKLPPADLLRELIHRILAEYADAQHAHRVLTEDVRFLGPDDQARILGREREVVKCFADVVGKLRPDMHNSALSKPLTMLLFGMINWMFTWMKPGGGLDHATMAPIVADLFIGGLAAVHVPEKTLA</sequence>
<keyword evidence="1" id="KW-0678">Repressor</keyword>
<dbReference type="Pfam" id="PF00440">
    <property type="entry name" value="TetR_N"/>
    <property type="match status" value="1"/>
</dbReference>
<dbReference type="PROSITE" id="PS50977">
    <property type="entry name" value="HTH_TETR_2"/>
    <property type="match status" value="1"/>
</dbReference>
<evidence type="ECO:0000259" key="7">
    <source>
        <dbReference type="PROSITE" id="PS50977"/>
    </source>
</evidence>
<keyword evidence="2" id="KW-0805">Transcription regulation</keyword>
<keyword evidence="6" id="KW-0812">Transmembrane</keyword>
<dbReference type="EMBL" id="SACT01000002">
    <property type="protein sequence ID" value="RVT52241.1"/>
    <property type="molecule type" value="Genomic_DNA"/>
</dbReference>
<dbReference type="RefSeq" id="WP_128197319.1">
    <property type="nucleotide sequence ID" value="NZ_SACT01000002.1"/>
</dbReference>
<evidence type="ECO:0000313" key="9">
    <source>
        <dbReference type="Proteomes" id="UP000288178"/>
    </source>
</evidence>
<dbReference type="PANTHER" id="PTHR30055">
    <property type="entry name" value="HTH-TYPE TRANSCRIPTIONAL REGULATOR RUTR"/>
    <property type="match status" value="1"/>
</dbReference>
<protein>
    <submittedName>
        <fullName evidence="8">TetR/AcrR family transcriptional regulator</fullName>
    </submittedName>
</protein>
<keyword evidence="6" id="KW-1133">Transmembrane helix</keyword>
<dbReference type="SUPFAM" id="SSF46689">
    <property type="entry name" value="Homeodomain-like"/>
    <property type="match status" value="1"/>
</dbReference>
<dbReference type="SUPFAM" id="SSF48498">
    <property type="entry name" value="Tetracyclin repressor-like, C-terminal domain"/>
    <property type="match status" value="1"/>
</dbReference>
<dbReference type="OrthoDB" id="5293556at2"/>
<evidence type="ECO:0000313" key="8">
    <source>
        <dbReference type="EMBL" id="RVT52241.1"/>
    </source>
</evidence>
<dbReference type="InterPro" id="IPR036271">
    <property type="entry name" value="Tet_transcr_reg_TetR-rel_C_sf"/>
</dbReference>
<dbReference type="Gene3D" id="1.10.10.60">
    <property type="entry name" value="Homeodomain-like"/>
    <property type="match status" value="1"/>
</dbReference>
<dbReference type="GO" id="GO:0003700">
    <property type="term" value="F:DNA-binding transcription factor activity"/>
    <property type="evidence" value="ECO:0007669"/>
    <property type="project" value="TreeGrafter"/>
</dbReference>
<organism evidence="8 9">
    <name type="scientific">Rubrivivax albus</name>
    <dbReference type="NCBI Taxonomy" id="2499835"/>
    <lineage>
        <taxon>Bacteria</taxon>
        <taxon>Pseudomonadati</taxon>
        <taxon>Pseudomonadota</taxon>
        <taxon>Betaproteobacteria</taxon>
        <taxon>Burkholderiales</taxon>
        <taxon>Sphaerotilaceae</taxon>
        <taxon>Rubrivivax</taxon>
    </lineage>
</organism>